<name>A0A0F8XSG3_9ZZZZ</name>
<reference evidence="1" key="1">
    <citation type="journal article" date="2015" name="Nature">
        <title>Complex archaea that bridge the gap between prokaryotes and eukaryotes.</title>
        <authorList>
            <person name="Spang A."/>
            <person name="Saw J.H."/>
            <person name="Jorgensen S.L."/>
            <person name="Zaremba-Niedzwiedzka K."/>
            <person name="Martijn J."/>
            <person name="Lind A.E."/>
            <person name="van Eijk R."/>
            <person name="Schleper C."/>
            <person name="Guy L."/>
            <person name="Ettema T.J."/>
        </authorList>
    </citation>
    <scope>NUCLEOTIDE SEQUENCE</scope>
</reference>
<comment type="caution">
    <text evidence="1">The sequence shown here is derived from an EMBL/GenBank/DDBJ whole genome shotgun (WGS) entry which is preliminary data.</text>
</comment>
<gene>
    <name evidence="1" type="ORF">LCGC14_2908050</name>
</gene>
<organism evidence="1">
    <name type="scientific">marine sediment metagenome</name>
    <dbReference type="NCBI Taxonomy" id="412755"/>
    <lineage>
        <taxon>unclassified sequences</taxon>
        <taxon>metagenomes</taxon>
        <taxon>ecological metagenomes</taxon>
    </lineage>
</organism>
<sequence>MKSKKFYLNDPDETEGRRLYRSYANALARAQVGIARRKVTLRVSKSVDDPPRDTLVDIRF</sequence>
<proteinExistence type="predicted"/>
<dbReference type="EMBL" id="LAZR01057461">
    <property type="protein sequence ID" value="KKK72022.1"/>
    <property type="molecule type" value="Genomic_DNA"/>
</dbReference>
<accession>A0A0F8XSG3</accession>
<evidence type="ECO:0000313" key="1">
    <source>
        <dbReference type="EMBL" id="KKK72022.1"/>
    </source>
</evidence>
<protein>
    <submittedName>
        <fullName evidence="1">Uncharacterized protein</fullName>
    </submittedName>
</protein>
<dbReference type="AlphaFoldDB" id="A0A0F8XSG3"/>